<proteinExistence type="predicted"/>
<dbReference type="PROSITE" id="PS51352">
    <property type="entry name" value="THIOREDOXIN_2"/>
    <property type="match status" value="1"/>
</dbReference>
<evidence type="ECO:0000313" key="2">
    <source>
        <dbReference type="EMBL" id="QNM85647.1"/>
    </source>
</evidence>
<dbReference type="Pfam" id="PF03190">
    <property type="entry name" value="Thioredox_DsbH"/>
    <property type="match status" value="1"/>
</dbReference>
<dbReference type="KEGG" id="ppec:H9W90_00550"/>
<dbReference type="InterPro" id="IPR024705">
    <property type="entry name" value="Ssp411"/>
</dbReference>
<reference evidence="2 3" key="1">
    <citation type="submission" date="2020-08" db="EMBL/GenBank/DDBJ databases">
        <title>Polaribacter sp. L12M9 isolated from gut of the Korean scallop.</title>
        <authorList>
            <person name="Jeong Y.S."/>
        </authorList>
    </citation>
    <scope>NUCLEOTIDE SEQUENCE [LARGE SCALE GENOMIC DNA]</scope>
    <source>
        <strain evidence="2 3">L12M9</strain>
    </source>
</reference>
<dbReference type="InterPro" id="IPR036249">
    <property type="entry name" value="Thioredoxin-like_sf"/>
</dbReference>
<sequence>MKNIVLPFTLFLATITFNAQEKVKWLSFEEAIKLNKENPKPIIIDVYTDWCGFCKKMDLETYSNNTIATFINKNFYAIKLDGEEKKDIVYKEYTFKYQKEGRRGYHQLPATLMNGKLSYPTTIFLTKDEELLQSIPGYLDKKTFEKVVNYFSSNAHNTKKWEDFEKDFKSSL</sequence>
<organism evidence="2 3">
    <name type="scientific">Polaribacter pectinis</name>
    <dbReference type="NCBI Taxonomy" id="2738844"/>
    <lineage>
        <taxon>Bacteria</taxon>
        <taxon>Pseudomonadati</taxon>
        <taxon>Bacteroidota</taxon>
        <taxon>Flavobacteriia</taxon>
        <taxon>Flavobacteriales</taxon>
        <taxon>Flavobacteriaceae</taxon>
    </lineage>
</organism>
<dbReference type="Proteomes" id="UP000515808">
    <property type="component" value="Chromosome"/>
</dbReference>
<accession>A0A7G9LAJ8</accession>
<dbReference type="PANTHER" id="PTHR42899:SF1">
    <property type="entry name" value="SPERMATOGENESIS-ASSOCIATED PROTEIN 20"/>
    <property type="match status" value="1"/>
</dbReference>
<evidence type="ECO:0000313" key="3">
    <source>
        <dbReference type="Proteomes" id="UP000515808"/>
    </source>
</evidence>
<keyword evidence="3" id="KW-1185">Reference proteome</keyword>
<dbReference type="PANTHER" id="PTHR42899">
    <property type="entry name" value="SPERMATOGENESIS-ASSOCIATED PROTEIN 20"/>
    <property type="match status" value="1"/>
</dbReference>
<dbReference type="AlphaFoldDB" id="A0A7G9LAJ8"/>
<dbReference type="RefSeq" id="WP_187482549.1">
    <property type="nucleotide sequence ID" value="NZ_CP060695.1"/>
</dbReference>
<gene>
    <name evidence="2" type="ORF">H9W90_00550</name>
</gene>
<evidence type="ECO:0000259" key="1">
    <source>
        <dbReference type="PROSITE" id="PS51352"/>
    </source>
</evidence>
<dbReference type="InterPro" id="IPR013766">
    <property type="entry name" value="Thioredoxin_domain"/>
</dbReference>
<dbReference type="InterPro" id="IPR004879">
    <property type="entry name" value="Ssp411-like_TRX"/>
</dbReference>
<dbReference type="EMBL" id="CP060695">
    <property type="protein sequence ID" value="QNM85647.1"/>
    <property type="molecule type" value="Genomic_DNA"/>
</dbReference>
<dbReference type="Gene3D" id="3.40.30.10">
    <property type="entry name" value="Glutaredoxin"/>
    <property type="match status" value="1"/>
</dbReference>
<feature type="domain" description="Thioredoxin" evidence="1">
    <location>
        <begin position="1"/>
        <end position="153"/>
    </location>
</feature>
<dbReference type="SUPFAM" id="SSF52833">
    <property type="entry name" value="Thioredoxin-like"/>
    <property type="match status" value="1"/>
</dbReference>
<name>A0A7G9LAJ8_9FLAO</name>
<protein>
    <submittedName>
        <fullName evidence="2">DUF255 domain-containing protein</fullName>
    </submittedName>
</protein>